<gene>
    <name evidence="4" type="ORF">APUU_31383S</name>
</gene>
<dbReference type="RefSeq" id="XP_041555352.1">
    <property type="nucleotide sequence ID" value="XM_041702580.1"/>
</dbReference>
<dbReference type="OrthoDB" id="3918601at2759"/>
<feature type="transmembrane region" description="Helical" evidence="2">
    <location>
        <begin position="60"/>
        <end position="77"/>
    </location>
</feature>
<keyword evidence="2" id="KW-1133">Transmembrane helix</keyword>
<reference evidence="4" key="2">
    <citation type="submission" date="2021-02" db="EMBL/GenBank/DDBJ databases">
        <title>Aspergillus puulaauensis MK2 genome sequence.</title>
        <authorList>
            <person name="Futagami T."/>
            <person name="Mori K."/>
            <person name="Kadooka C."/>
            <person name="Tanaka T."/>
        </authorList>
    </citation>
    <scope>NUCLEOTIDE SEQUENCE</scope>
    <source>
        <strain evidence="4">MK2</strain>
    </source>
</reference>
<feature type="domain" description="Rhodopsin" evidence="3">
    <location>
        <begin position="48"/>
        <end position="271"/>
    </location>
</feature>
<evidence type="ECO:0000313" key="4">
    <source>
        <dbReference type="EMBL" id="BCS23158.1"/>
    </source>
</evidence>
<dbReference type="GeneID" id="64973163"/>
<feature type="compositionally biased region" description="Low complexity" evidence="1">
    <location>
        <begin position="310"/>
        <end position="319"/>
    </location>
</feature>
<accession>A0A7R7XLB2</accession>
<dbReference type="Pfam" id="PF20684">
    <property type="entry name" value="Fung_rhodopsin"/>
    <property type="match status" value="1"/>
</dbReference>
<feature type="transmembrane region" description="Helical" evidence="2">
    <location>
        <begin position="212"/>
        <end position="233"/>
    </location>
</feature>
<evidence type="ECO:0000256" key="1">
    <source>
        <dbReference type="SAM" id="MobiDB-lite"/>
    </source>
</evidence>
<feature type="region of interest" description="Disordered" evidence="1">
    <location>
        <begin position="287"/>
        <end position="319"/>
    </location>
</feature>
<keyword evidence="5" id="KW-1185">Reference proteome</keyword>
<evidence type="ECO:0000256" key="2">
    <source>
        <dbReference type="SAM" id="Phobius"/>
    </source>
</evidence>
<feature type="compositionally biased region" description="Polar residues" evidence="1">
    <location>
        <begin position="300"/>
        <end position="309"/>
    </location>
</feature>
<evidence type="ECO:0000313" key="5">
    <source>
        <dbReference type="Proteomes" id="UP000654913"/>
    </source>
</evidence>
<dbReference type="Proteomes" id="UP000654913">
    <property type="component" value="Chromosome 3"/>
</dbReference>
<dbReference type="EMBL" id="AP024445">
    <property type="protein sequence ID" value="BCS23158.1"/>
    <property type="molecule type" value="Genomic_DNA"/>
</dbReference>
<feature type="transmembrane region" description="Helical" evidence="2">
    <location>
        <begin position="25"/>
        <end position="48"/>
    </location>
</feature>
<name>A0A7R7XLB2_9EURO</name>
<dbReference type="PANTHER" id="PTHR39614:SF2">
    <property type="entry name" value="INTEGRAL MEMBRANE PROTEIN"/>
    <property type="match status" value="1"/>
</dbReference>
<sequence>MSSSSTYPPGIRAPLSTDNENNHSGLIVVITSFYLVLILFSVSARLFTLHRKRLVQLDDFVFAFLVIISLSQLSVVLRQVHHGWGTRAGPATLDGRESMLKTGYAADILFVVALGLSKIATCLFYEALFSQLQRRIIRTVLTAAVIWTLMSIFLVAIRCSSRPWRDITEQCSSLYPRWQAITGLDITTEVLLFAYSGWAIHNVRIPLRKQIMVFLALGCRIVLVPLSVLRLHYTKSQLTSSTPILLGAYTTTSTEIYLSLSIVCLITSSLKFIIAVYEDQDGISYTGGSAKSTKSKEPVSTDSSNTKSRSYSYGSASAGALGVGDRARLVKDSPRDPGSSAGGSGGLQILRSVQWSVQDEAIELDDRRAGAPGRPFYEQLRY</sequence>
<protein>
    <recommendedName>
        <fullName evidence="3">Rhodopsin domain-containing protein</fullName>
    </recommendedName>
</protein>
<dbReference type="InterPro" id="IPR049326">
    <property type="entry name" value="Rhodopsin_dom_fungi"/>
</dbReference>
<dbReference type="KEGG" id="apuu:APUU_31383S"/>
<evidence type="ECO:0000259" key="3">
    <source>
        <dbReference type="Pfam" id="PF20684"/>
    </source>
</evidence>
<dbReference type="PANTHER" id="PTHR39614">
    <property type="entry name" value="INTEGRAL MEMBRANE PROTEIN"/>
    <property type="match status" value="1"/>
</dbReference>
<organism evidence="4 5">
    <name type="scientific">Aspergillus puulaauensis</name>
    <dbReference type="NCBI Taxonomy" id="1220207"/>
    <lineage>
        <taxon>Eukaryota</taxon>
        <taxon>Fungi</taxon>
        <taxon>Dikarya</taxon>
        <taxon>Ascomycota</taxon>
        <taxon>Pezizomycotina</taxon>
        <taxon>Eurotiomycetes</taxon>
        <taxon>Eurotiomycetidae</taxon>
        <taxon>Eurotiales</taxon>
        <taxon>Aspergillaceae</taxon>
        <taxon>Aspergillus</taxon>
    </lineage>
</organism>
<keyword evidence="2" id="KW-0812">Transmembrane</keyword>
<feature type="transmembrane region" description="Helical" evidence="2">
    <location>
        <begin position="178"/>
        <end position="200"/>
    </location>
</feature>
<feature type="transmembrane region" description="Helical" evidence="2">
    <location>
        <begin position="140"/>
        <end position="158"/>
    </location>
</feature>
<dbReference type="AlphaFoldDB" id="A0A7R7XLB2"/>
<keyword evidence="2" id="KW-0472">Membrane</keyword>
<proteinExistence type="predicted"/>
<feature type="transmembrane region" description="Helical" evidence="2">
    <location>
        <begin position="108"/>
        <end position="128"/>
    </location>
</feature>
<reference evidence="4" key="1">
    <citation type="submission" date="2021-01" db="EMBL/GenBank/DDBJ databases">
        <authorList>
            <consortium name="Aspergillus puulaauensis MK2 genome sequencing consortium"/>
            <person name="Kazuki M."/>
            <person name="Futagami T."/>
        </authorList>
    </citation>
    <scope>NUCLEOTIDE SEQUENCE</scope>
    <source>
        <strain evidence="4">MK2</strain>
    </source>
</reference>